<feature type="compositionally biased region" description="Low complexity" evidence="1">
    <location>
        <begin position="51"/>
        <end position="63"/>
    </location>
</feature>
<feature type="compositionally biased region" description="Gly residues" evidence="1">
    <location>
        <begin position="64"/>
        <end position="74"/>
    </location>
</feature>
<dbReference type="EMBL" id="AJ862840">
    <property type="protein sequence ID" value="CAH94359.1"/>
    <property type="molecule type" value="Genomic_DNA"/>
</dbReference>
<dbReference type="NCBIfam" id="TIGR03891">
    <property type="entry name" value="thiopep_ocin"/>
    <property type="match status" value="1"/>
</dbReference>
<feature type="domain" description="Lantibiotic dehydratase N-terminal" evidence="2">
    <location>
        <begin position="98"/>
        <end position="745"/>
    </location>
</feature>
<dbReference type="Pfam" id="PF14028">
    <property type="entry name" value="Lant_dehydr_C"/>
    <property type="match status" value="1"/>
</dbReference>
<proteinExistence type="predicted"/>
<sequence>MAGPAPRSRSETLPEDTMTTPVAAGALYAPVGMALMRSPVLPVDDPALRALLPDDAPGPAPGTVGDGTADGSGTAGATDRAAGEADRLRRAILQLAAEPLVAEALALASPSLADRVDGLLDGRPATLPQLRRCFRSVLRYRIRMGGRSTPFGLMAGVTPVRFTDTLSLRFAAAHRKAVQPDAAWVAEVTSRWERRPAILAHLRLSANGLCVRRGERLVLPYAAAETGTADGRPGDEVSVRCTEAVRAALAFARTPVTHAELTARMRDSLPEPPAGAVEGVIAELVAHSFLLTDLPPAPDAPDPLRHLTDRLATVPAAAEETARLREVAADLADWGARPPGQGLTELRRAVRRMRGLQPCERPVTADLALDADVELPRAVEQEAARAADLLWRTGPPVRWRRPLSAYHEAFLHRYGTERAVPLDELLDPVDGLGHPPPFAPRTGGGADDGRRERVLLALAEEAVLSGRHEIDLSDRDIAALEDDAGVPPPSAEAVFHLLAPSPDALERGDFTLVMAPLTGSWPAGALWGRFAPLLPGAAQGLGDLAATALTGGSDGAPDTPLPVQLVFRPGDARCGNVIRTPRWTGHTLAAGTFGERSAPGALGLEDLAVIAARDRLRLVSPVHGGREVAAGTFHMLNTGTHAPAHVRLLQLLTADGVRPLYGWDWGAARDWPYLPGVRHGQTVLTRARWLVRDPDVLDSTADTPRWLPALRAWQRRWRVPDRVEAGTFDQRLPLDLTRPADLALLRQELRHRPDTEIHASIDPDGSGSGWLTGPTGGRHTAEICVPLLRRTAPAGASGPTRPRATASNGRPPRHLPGGDWVFAKLYCPGWAQNTVLVHHLPTLLDGLADDVDRWFFVRYADPDPHLRLRLHGGSRTLTARVLPRLHDLAEELRRRGLAGRLVLDTYEPETARYGGTADAMAAAERVFHADSAAALEHLRLLDAPSAPHGPAGASAPPDPLLLAAAGQAHLAFHFPVPDDTSAERARARLLLSIAPRGEHHSTFRAHRREALRIVDPFDGFAALRALPETAPLMKAWDATAASLRSYGHHLSGTDAQAVPLLASLLHLHHNRVSAGLSRSAESAVYATARGAVEAHLARHAATTTV</sequence>
<feature type="domain" description="Thiopeptide-type bacteriocin biosynthesis" evidence="3">
    <location>
        <begin position="820"/>
        <end position="1090"/>
    </location>
</feature>
<gene>
    <name evidence="4" type="ORF">SG7F10.37c</name>
</gene>
<feature type="region of interest" description="Disordered" evidence="1">
    <location>
        <begin position="791"/>
        <end position="813"/>
    </location>
</feature>
<dbReference type="AlphaFoldDB" id="Q53IB5"/>
<reference evidence="4" key="1">
    <citation type="submission" date="2004-11" db="EMBL/GenBank/DDBJ databases">
        <title>Cloning and heterologous expression of the str/sts-gene cluster from a Streptomyces griseus DSM40236 PAC library: the cluster for streptomycin production lies in a highly conserved genomic area.</title>
        <authorList>
            <person name="van der Geize R."/>
            <person name="Dijkhuizen L."/>
            <person name="Wellington E.M."/>
            <person name="Piepersberg W."/>
        </authorList>
    </citation>
    <scope>NUCLEOTIDE SEQUENCE</scope>
    <source>
        <strain evidence="4">DSM 40236</strain>
    </source>
</reference>
<protein>
    <submittedName>
        <fullName evidence="4">Putative lantibiotic biosynthesis protein</fullName>
    </submittedName>
</protein>
<name>Q53IB5_STRGR</name>
<dbReference type="InterPro" id="IPR023809">
    <property type="entry name" value="Thiopep_bacteriocin_synth_dom"/>
</dbReference>
<dbReference type="Pfam" id="PF04738">
    <property type="entry name" value="Lant_dehydr_N"/>
    <property type="match status" value="1"/>
</dbReference>
<feature type="region of interest" description="Disordered" evidence="1">
    <location>
        <begin position="51"/>
        <end position="82"/>
    </location>
</feature>
<evidence type="ECO:0000259" key="3">
    <source>
        <dbReference type="Pfam" id="PF14028"/>
    </source>
</evidence>
<evidence type="ECO:0000259" key="2">
    <source>
        <dbReference type="Pfam" id="PF04738"/>
    </source>
</evidence>
<organism evidence="4">
    <name type="scientific">Streptomyces griseus subsp. griseus</name>
    <dbReference type="NCBI Taxonomy" id="67263"/>
    <lineage>
        <taxon>Bacteria</taxon>
        <taxon>Bacillati</taxon>
        <taxon>Actinomycetota</taxon>
        <taxon>Actinomycetes</taxon>
        <taxon>Kitasatosporales</taxon>
        <taxon>Streptomycetaceae</taxon>
        <taxon>Streptomyces</taxon>
    </lineage>
</organism>
<evidence type="ECO:0000256" key="1">
    <source>
        <dbReference type="SAM" id="MobiDB-lite"/>
    </source>
</evidence>
<evidence type="ECO:0000313" key="4">
    <source>
        <dbReference type="EMBL" id="CAH94359.1"/>
    </source>
</evidence>
<dbReference type="InterPro" id="IPR006827">
    <property type="entry name" value="Lant_deHydtase_N"/>
</dbReference>
<accession>Q53IB5</accession>